<dbReference type="OrthoDB" id="3829852at2"/>
<protein>
    <submittedName>
        <fullName evidence="1">Uncharacterized protein</fullName>
    </submittedName>
</protein>
<evidence type="ECO:0000313" key="2">
    <source>
        <dbReference type="Proteomes" id="UP000244867"/>
    </source>
</evidence>
<reference evidence="1 2" key="1">
    <citation type="submission" date="2018-03" db="EMBL/GenBank/DDBJ databases">
        <authorList>
            <person name="Keele B.F."/>
        </authorList>
    </citation>
    <scope>NUCLEOTIDE SEQUENCE [LARGE SCALE GENOMIC DNA]</scope>
    <source>
        <strain evidence="1 2">IB-3</strain>
    </source>
</reference>
<comment type="caution">
    <text evidence="1">The sequence shown here is derived from an EMBL/GenBank/DDBJ whole genome shotgun (WGS) entry which is preliminary data.</text>
</comment>
<gene>
    <name evidence="1" type="ORF">C7S10_04160</name>
</gene>
<dbReference type="Proteomes" id="UP000244867">
    <property type="component" value="Unassembled WGS sequence"/>
</dbReference>
<dbReference type="RefSeq" id="WP_108343088.1">
    <property type="nucleotide sequence ID" value="NZ_PYXZ01000001.1"/>
</dbReference>
<name>A0A2R7Z2P3_9ACTN</name>
<proteinExistence type="predicted"/>
<dbReference type="AlphaFoldDB" id="A0A2R7Z2P3"/>
<dbReference type="EMBL" id="PYXZ01000001">
    <property type="protein sequence ID" value="PUA82903.1"/>
    <property type="molecule type" value="Genomic_DNA"/>
</dbReference>
<sequence length="124" mass="13883">MTSATTALADLHRALDAPHESGGVATGNWRWTVRQRMTSVRDVLMRESEHPDDAWLSARRGSALRERRALLARIGELGPEVLENPDLDGVRTQGLRLLTDINHHLQRLHDLAYDDVELELGGSE</sequence>
<accession>A0A2R7Z2P3</accession>
<evidence type="ECO:0000313" key="1">
    <source>
        <dbReference type="EMBL" id="PUA82903.1"/>
    </source>
</evidence>
<organism evidence="1 2">
    <name type="scientific">Nocardioides currus</name>
    <dbReference type="NCBI Taxonomy" id="2133958"/>
    <lineage>
        <taxon>Bacteria</taxon>
        <taxon>Bacillati</taxon>
        <taxon>Actinomycetota</taxon>
        <taxon>Actinomycetes</taxon>
        <taxon>Propionibacteriales</taxon>
        <taxon>Nocardioidaceae</taxon>
        <taxon>Nocardioides</taxon>
    </lineage>
</organism>
<keyword evidence="2" id="KW-1185">Reference proteome</keyword>